<dbReference type="InterPro" id="IPR000537">
    <property type="entry name" value="UbiA_prenyltransferase"/>
</dbReference>
<dbReference type="Gene3D" id="1.10.357.140">
    <property type="entry name" value="UbiA prenyltransferase"/>
    <property type="match status" value="1"/>
</dbReference>
<dbReference type="GO" id="GO:0016020">
    <property type="term" value="C:membrane"/>
    <property type="evidence" value="ECO:0007669"/>
    <property type="project" value="UniProtKB-SubCell"/>
</dbReference>
<name>A0A6S6SFQ0_9BACT</name>
<sequence>MREIIKLLRPRQYIKNLFVLAPLLFSFMFTLQSVTSSILAFALFSLIASSIYILNDIMDVNEDQNHPEKKHRPLVSGKVSIKTAKAIFVFLSTATLIITYFVNIDLFFVILFYFVLNILYSIKLKHISILDISIIAVGFVLRLYAGSVVIDSSLSIWIILMTFLLALFLALGKRRDDILLSDMNLKTRKNIDGYNLEFINISMIFMGAVTITSYILYTVSSEVIVELGSQNLYLTSFFVIIGLLRYLQITFVEQKSGNPTQILYQDTFLKTTLALWIISFIIIVNI</sequence>
<feature type="transmembrane region" description="Helical" evidence="6">
    <location>
        <begin position="229"/>
        <end position="247"/>
    </location>
</feature>
<evidence type="ECO:0000256" key="1">
    <source>
        <dbReference type="ARBA" id="ARBA00004141"/>
    </source>
</evidence>
<feature type="transmembrane region" description="Helical" evidence="6">
    <location>
        <begin position="267"/>
        <end position="284"/>
    </location>
</feature>
<protein>
    <submittedName>
        <fullName evidence="7">UbiA prenyltransferase family protein</fullName>
    </submittedName>
</protein>
<keyword evidence="5 6" id="KW-0472">Membrane</keyword>
<dbReference type="AlphaFoldDB" id="A0A6S6SFQ0"/>
<keyword evidence="7" id="KW-0808">Transferase</keyword>
<proteinExistence type="predicted"/>
<dbReference type="NCBIfam" id="NF008977">
    <property type="entry name" value="PRK12324.1-2"/>
    <property type="match status" value="1"/>
</dbReference>
<dbReference type="GO" id="GO:0016765">
    <property type="term" value="F:transferase activity, transferring alkyl or aryl (other than methyl) groups"/>
    <property type="evidence" value="ECO:0007669"/>
    <property type="project" value="InterPro"/>
</dbReference>
<dbReference type="EMBL" id="CACVAW010000009">
    <property type="protein sequence ID" value="CAA6802132.1"/>
    <property type="molecule type" value="Genomic_DNA"/>
</dbReference>
<evidence type="ECO:0000313" key="7">
    <source>
        <dbReference type="EMBL" id="CAA6802132.1"/>
    </source>
</evidence>
<dbReference type="InterPro" id="IPR044878">
    <property type="entry name" value="UbiA_sf"/>
</dbReference>
<organism evidence="7">
    <name type="scientific">uncultured Campylobacterales bacterium</name>
    <dbReference type="NCBI Taxonomy" id="352960"/>
    <lineage>
        <taxon>Bacteria</taxon>
        <taxon>Pseudomonadati</taxon>
        <taxon>Campylobacterota</taxon>
        <taxon>Epsilonproteobacteria</taxon>
        <taxon>Campylobacterales</taxon>
        <taxon>environmental samples</taxon>
    </lineage>
</organism>
<feature type="transmembrane region" description="Helical" evidence="6">
    <location>
        <begin position="193"/>
        <end position="217"/>
    </location>
</feature>
<dbReference type="CDD" id="cd13963">
    <property type="entry name" value="PT_UbiA_2"/>
    <property type="match status" value="1"/>
</dbReference>
<gene>
    <name evidence="7" type="ORF">HELGO_WM11561</name>
</gene>
<keyword evidence="3 6" id="KW-0812">Transmembrane</keyword>
<feature type="transmembrane region" description="Helical" evidence="6">
    <location>
        <begin position="37"/>
        <end position="58"/>
    </location>
</feature>
<evidence type="ECO:0000256" key="2">
    <source>
        <dbReference type="ARBA" id="ARBA00022475"/>
    </source>
</evidence>
<reference evidence="7" key="1">
    <citation type="submission" date="2020-01" db="EMBL/GenBank/DDBJ databases">
        <authorList>
            <person name="Meier V. D."/>
            <person name="Meier V D."/>
        </authorList>
    </citation>
    <scope>NUCLEOTIDE SEQUENCE</scope>
    <source>
        <strain evidence="7">HLG_WM_MAG_12</strain>
    </source>
</reference>
<feature type="transmembrane region" description="Helical" evidence="6">
    <location>
        <begin position="129"/>
        <end position="148"/>
    </location>
</feature>
<evidence type="ECO:0000256" key="3">
    <source>
        <dbReference type="ARBA" id="ARBA00022692"/>
    </source>
</evidence>
<comment type="subcellular location">
    <subcellularLocation>
        <location evidence="1">Membrane</location>
        <topology evidence="1">Multi-pass membrane protein</topology>
    </subcellularLocation>
</comment>
<dbReference type="Pfam" id="PF01040">
    <property type="entry name" value="UbiA"/>
    <property type="match status" value="1"/>
</dbReference>
<keyword evidence="4 6" id="KW-1133">Transmembrane helix</keyword>
<evidence type="ECO:0000256" key="6">
    <source>
        <dbReference type="SAM" id="Phobius"/>
    </source>
</evidence>
<evidence type="ECO:0000256" key="4">
    <source>
        <dbReference type="ARBA" id="ARBA00022989"/>
    </source>
</evidence>
<feature type="transmembrane region" description="Helical" evidence="6">
    <location>
        <begin position="12"/>
        <end position="31"/>
    </location>
</feature>
<feature type="transmembrane region" description="Helical" evidence="6">
    <location>
        <begin position="154"/>
        <end position="172"/>
    </location>
</feature>
<keyword evidence="2" id="KW-1003">Cell membrane</keyword>
<accession>A0A6S6SFQ0</accession>
<evidence type="ECO:0000256" key="5">
    <source>
        <dbReference type="ARBA" id="ARBA00023136"/>
    </source>
</evidence>